<accession>A0A5B7GWF9</accession>
<gene>
    <name evidence="2" type="ORF">E2C01_058443</name>
</gene>
<dbReference type="EMBL" id="VSRR010021934">
    <property type="protein sequence ID" value="MPC64330.1"/>
    <property type="molecule type" value="Genomic_DNA"/>
</dbReference>
<reference evidence="2 3" key="1">
    <citation type="submission" date="2019-05" db="EMBL/GenBank/DDBJ databases">
        <title>Another draft genome of Portunus trituberculatus and its Hox gene families provides insights of decapod evolution.</title>
        <authorList>
            <person name="Jeong J.-H."/>
            <person name="Song I."/>
            <person name="Kim S."/>
            <person name="Choi T."/>
            <person name="Kim D."/>
            <person name="Ryu S."/>
            <person name="Kim W."/>
        </authorList>
    </citation>
    <scope>NUCLEOTIDE SEQUENCE [LARGE SCALE GENOMIC DNA]</scope>
    <source>
        <tissue evidence="2">Muscle</tissue>
    </source>
</reference>
<sequence>MPGLSCSSRLTLSTSLTSPHFHSCLLQHRTSVRVMSLPHRLHPPARPIPSPPQGNHVAFSGPTTSVSHHDRPVASPPATPSLAYFMYERHTAFPWISCEIHQRRKHLFIVQK</sequence>
<proteinExistence type="predicted"/>
<comment type="caution">
    <text evidence="2">The sequence shown here is derived from an EMBL/GenBank/DDBJ whole genome shotgun (WGS) entry which is preliminary data.</text>
</comment>
<name>A0A5B7GWF9_PORTR</name>
<evidence type="ECO:0000313" key="2">
    <source>
        <dbReference type="EMBL" id="MPC64330.1"/>
    </source>
</evidence>
<dbReference type="AlphaFoldDB" id="A0A5B7GWF9"/>
<evidence type="ECO:0000313" key="3">
    <source>
        <dbReference type="Proteomes" id="UP000324222"/>
    </source>
</evidence>
<protein>
    <submittedName>
        <fullName evidence="2">Uncharacterized protein</fullName>
    </submittedName>
</protein>
<dbReference type="Proteomes" id="UP000324222">
    <property type="component" value="Unassembled WGS sequence"/>
</dbReference>
<feature type="region of interest" description="Disordered" evidence="1">
    <location>
        <begin position="42"/>
        <end position="75"/>
    </location>
</feature>
<organism evidence="2 3">
    <name type="scientific">Portunus trituberculatus</name>
    <name type="common">Swimming crab</name>
    <name type="synonym">Neptunus trituberculatus</name>
    <dbReference type="NCBI Taxonomy" id="210409"/>
    <lineage>
        <taxon>Eukaryota</taxon>
        <taxon>Metazoa</taxon>
        <taxon>Ecdysozoa</taxon>
        <taxon>Arthropoda</taxon>
        <taxon>Crustacea</taxon>
        <taxon>Multicrustacea</taxon>
        <taxon>Malacostraca</taxon>
        <taxon>Eumalacostraca</taxon>
        <taxon>Eucarida</taxon>
        <taxon>Decapoda</taxon>
        <taxon>Pleocyemata</taxon>
        <taxon>Brachyura</taxon>
        <taxon>Eubrachyura</taxon>
        <taxon>Portunoidea</taxon>
        <taxon>Portunidae</taxon>
        <taxon>Portuninae</taxon>
        <taxon>Portunus</taxon>
    </lineage>
</organism>
<keyword evidence="3" id="KW-1185">Reference proteome</keyword>
<evidence type="ECO:0000256" key="1">
    <source>
        <dbReference type="SAM" id="MobiDB-lite"/>
    </source>
</evidence>